<evidence type="ECO:0000256" key="2">
    <source>
        <dbReference type="ARBA" id="ARBA00029447"/>
    </source>
</evidence>
<feature type="transmembrane region" description="Helical" evidence="4">
    <location>
        <begin position="20"/>
        <end position="40"/>
    </location>
</feature>
<evidence type="ECO:0000256" key="1">
    <source>
        <dbReference type="ARBA" id="ARBA00022500"/>
    </source>
</evidence>
<dbReference type="Proteomes" id="UP000237968">
    <property type="component" value="Unassembled WGS sequence"/>
</dbReference>
<sequence length="665" mass="70203">MLGDAPETSVSRRNVFIPTLARVIALDTVGTAIFVVLWAVTDVVGVGLALGLTAARVGVWIAHLRALLGPVRAWRLAGDDAGDTQVLEADRALDRLPRLFLPAYLIGWVAVFGLGALLNGSTEAIGHAELLASGLSALALVMMTPILLGPLFRVSLLDPRLELGEVLLERGLDGSRSPSSVGGSAMARAVTLVVGTILGVGGFGGLARAQALRDAELNEQLRRAELSALRIEAGLGQALDGVALVGPDELPELVRDELEPGNEAAPIFAYDSARRLAVAAAPTGDGRWAVAEARPDEQLDSLLLGLLVLVLAVAPPIAFLGWIHGRSLSGPIERFHGAARRLVEAGELRALGRVVPLHNDELGRFAIVFNRMLDMLEELARTAQAVAEGDLSVELDHPGELHDAFRGMLARLHEMVVRIRETALELASAAAEIHAITQQQEQAAEQQSASVQQVSATVGSLAESAEQITQTASRVLDNAEQTLMTTDAMVAKIGELSGEAASVGDLLEVIREVAKRSDLLALNGSLEATRAGEAGRGFALVAAEMRRLAERVTGTVADVRDRVTDIKASGTSTVMATEDSRKLAQSTAEAARVISTVTQQQSDDTEQVSLSVQELAEMVVAAALATSQTRSAAEGLRAYALELERLTGAFVIRGDLPDAVEQDQE</sequence>
<evidence type="ECO:0000313" key="8">
    <source>
        <dbReference type="Proteomes" id="UP000237968"/>
    </source>
</evidence>
<comment type="caution">
    <text evidence="7">The sequence shown here is derived from an EMBL/GenBank/DDBJ whole genome shotgun (WGS) entry which is preliminary data.</text>
</comment>
<dbReference type="PROSITE" id="PS50885">
    <property type="entry name" value="HAMP"/>
    <property type="match status" value="2"/>
</dbReference>
<feature type="transmembrane region" description="Helical" evidence="4">
    <location>
        <begin position="302"/>
        <end position="323"/>
    </location>
</feature>
<dbReference type="EMBL" id="PVNK01000062">
    <property type="protein sequence ID" value="PRQ04118.1"/>
    <property type="molecule type" value="Genomic_DNA"/>
</dbReference>
<comment type="similarity">
    <text evidence="2">Belongs to the methyl-accepting chemotaxis (MCP) protein family.</text>
</comment>
<reference evidence="7 8" key="1">
    <citation type="submission" date="2018-03" db="EMBL/GenBank/DDBJ databases">
        <title>Draft Genome Sequences of the Obligatory Marine Myxobacteria Enhygromyxa salina SWB005.</title>
        <authorList>
            <person name="Poehlein A."/>
            <person name="Moghaddam J.A."/>
            <person name="Harms H."/>
            <person name="Alanjari M."/>
            <person name="Koenig G.M."/>
            <person name="Daniel R."/>
            <person name="Schaeberle T.F."/>
        </authorList>
    </citation>
    <scope>NUCLEOTIDE SEQUENCE [LARGE SCALE GENOMIC DNA]</scope>
    <source>
        <strain evidence="7 8">SWB005</strain>
    </source>
</reference>
<dbReference type="GO" id="GO:0006935">
    <property type="term" value="P:chemotaxis"/>
    <property type="evidence" value="ECO:0007669"/>
    <property type="project" value="UniProtKB-KW"/>
</dbReference>
<dbReference type="SMART" id="SM00283">
    <property type="entry name" value="MA"/>
    <property type="match status" value="1"/>
</dbReference>
<dbReference type="GO" id="GO:0004888">
    <property type="term" value="F:transmembrane signaling receptor activity"/>
    <property type="evidence" value="ECO:0007669"/>
    <property type="project" value="InterPro"/>
</dbReference>
<keyword evidence="3" id="KW-0807">Transducer</keyword>
<dbReference type="PRINTS" id="PR00260">
    <property type="entry name" value="CHEMTRNSDUCR"/>
</dbReference>
<dbReference type="GO" id="GO:0016020">
    <property type="term" value="C:membrane"/>
    <property type="evidence" value="ECO:0007669"/>
    <property type="project" value="InterPro"/>
</dbReference>
<feature type="transmembrane region" description="Helical" evidence="4">
    <location>
        <begin position="130"/>
        <end position="152"/>
    </location>
</feature>
<feature type="domain" description="HAMP" evidence="6">
    <location>
        <begin position="382"/>
        <end position="424"/>
    </location>
</feature>
<evidence type="ECO:0000259" key="6">
    <source>
        <dbReference type="PROSITE" id="PS50885"/>
    </source>
</evidence>
<feature type="transmembrane region" description="Helical" evidence="4">
    <location>
        <begin position="46"/>
        <end position="68"/>
    </location>
</feature>
<keyword evidence="4" id="KW-0812">Transmembrane</keyword>
<gene>
    <name evidence="7" type="primary">frzCD_3</name>
    <name evidence="7" type="ORF">ENSA5_10780</name>
</gene>
<dbReference type="CDD" id="cd06225">
    <property type="entry name" value="HAMP"/>
    <property type="match status" value="2"/>
</dbReference>
<dbReference type="Gene3D" id="6.10.340.10">
    <property type="match status" value="1"/>
</dbReference>
<dbReference type="SUPFAM" id="SSF58104">
    <property type="entry name" value="Methyl-accepting chemotaxis protein (MCP) signaling domain"/>
    <property type="match status" value="1"/>
</dbReference>
<feature type="transmembrane region" description="Helical" evidence="4">
    <location>
        <begin position="99"/>
        <end position="118"/>
    </location>
</feature>
<keyword evidence="4" id="KW-0472">Membrane</keyword>
<evidence type="ECO:0000256" key="3">
    <source>
        <dbReference type="PROSITE-ProRule" id="PRU00284"/>
    </source>
</evidence>
<protein>
    <submittedName>
        <fullName evidence="7">Frizzy aggregation protein FrzCD</fullName>
    </submittedName>
</protein>
<evidence type="ECO:0000256" key="4">
    <source>
        <dbReference type="SAM" id="Phobius"/>
    </source>
</evidence>
<evidence type="ECO:0000313" key="7">
    <source>
        <dbReference type="EMBL" id="PRQ04118.1"/>
    </source>
</evidence>
<dbReference type="InterPro" id="IPR004089">
    <property type="entry name" value="MCPsignal_dom"/>
</dbReference>
<dbReference type="PANTHER" id="PTHR43531:SF11">
    <property type="entry name" value="METHYL-ACCEPTING CHEMOTAXIS PROTEIN 3"/>
    <property type="match status" value="1"/>
</dbReference>
<dbReference type="InterPro" id="IPR051310">
    <property type="entry name" value="MCP_chemotaxis"/>
</dbReference>
<keyword evidence="1" id="KW-0145">Chemotaxis</keyword>
<dbReference type="InterPro" id="IPR004090">
    <property type="entry name" value="Chemotax_Me-accpt_rcpt"/>
</dbReference>
<dbReference type="Pfam" id="PF00015">
    <property type="entry name" value="MCPsignal"/>
    <property type="match status" value="1"/>
</dbReference>
<dbReference type="Gene3D" id="1.10.287.950">
    <property type="entry name" value="Methyl-accepting chemotaxis protein"/>
    <property type="match status" value="1"/>
</dbReference>
<dbReference type="PANTHER" id="PTHR43531">
    <property type="entry name" value="PROTEIN ICFG"/>
    <property type="match status" value="1"/>
</dbReference>
<dbReference type="SMART" id="SM00304">
    <property type="entry name" value="HAMP"/>
    <property type="match status" value="1"/>
</dbReference>
<dbReference type="GO" id="GO:0007165">
    <property type="term" value="P:signal transduction"/>
    <property type="evidence" value="ECO:0007669"/>
    <property type="project" value="UniProtKB-KW"/>
</dbReference>
<dbReference type="AlphaFoldDB" id="A0A2S9YGA4"/>
<organism evidence="7 8">
    <name type="scientific">Enhygromyxa salina</name>
    <dbReference type="NCBI Taxonomy" id="215803"/>
    <lineage>
        <taxon>Bacteria</taxon>
        <taxon>Pseudomonadati</taxon>
        <taxon>Myxococcota</taxon>
        <taxon>Polyangia</taxon>
        <taxon>Nannocystales</taxon>
        <taxon>Nannocystaceae</taxon>
        <taxon>Enhygromyxa</taxon>
    </lineage>
</organism>
<accession>A0A2S9YGA4</accession>
<feature type="domain" description="HAMP" evidence="6">
    <location>
        <begin position="326"/>
        <end position="381"/>
    </location>
</feature>
<keyword evidence="4" id="KW-1133">Transmembrane helix</keyword>
<feature type="domain" description="Methyl-accepting transducer" evidence="5">
    <location>
        <begin position="415"/>
        <end position="637"/>
    </location>
</feature>
<evidence type="ECO:0000259" key="5">
    <source>
        <dbReference type="PROSITE" id="PS50111"/>
    </source>
</evidence>
<proteinExistence type="inferred from homology"/>
<name>A0A2S9YGA4_9BACT</name>
<keyword evidence="8" id="KW-1185">Reference proteome</keyword>
<dbReference type="PROSITE" id="PS50111">
    <property type="entry name" value="CHEMOTAXIS_TRANSDUC_2"/>
    <property type="match status" value="1"/>
</dbReference>
<dbReference type="InterPro" id="IPR003660">
    <property type="entry name" value="HAMP_dom"/>
</dbReference>